<protein>
    <submittedName>
        <fullName evidence="1">Uncharacterized protein</fullName>
    </submittedName>
</protein>
<name>A0A1I4PKE7_9EURY</name>
<evidence type="ECO:0000313" key="2">
    <source>
        <dbReference type="Proteomes" id="UP000198535"/>
    </source>
</evidence>
<dbReference type="RefSeq" id="WP_091933257.1">
    <property type="nucleotide sequence ID" value="NZ_FOUJ01000001.1"/>
</dbReference>
<gene>
    <name evidence="1" type="ORF">SAMN04488696_0727</name>
</gene>
<dbReference type="Proteomes" id="UP000198535">
    <property type="component" value="Unassembled WGS sequence"/>
</dbReference>
<dbReference type="AlphaFoldDB" id="A0A1I4PKE7"/>
<dbReference type="OrthoDB" id="12371at2157"/>
<evidence type="ECO:0000313" key="1">
    <source>
        <dbReference type="EMBL" id="SFM28281.1"/>
    </source>
</evidence>
<organism evidence="1 2">
    <name type="scientific">Methanolobus profundi</name>
    <dbReference type="NCBI Taxonomy" id="487685"/>
    <lineage>
        <taxon>Archaea</taxon>
        <taxon>Methanobacteriati</taxon>
        <taxon>Methanobacteriota</taxon>
        <taxon>Stenosarchaea group</taxon>
        <taxon>Methanomicrobia</taxon>
        <taxon>Methanosarcinales</taxon>
        <taxon>Methanosarcinaceae</taxon>
        <taxon>Methanolobus</taxon>
    </lineage>
</organism>
<dbReference type="PROSITE" id="PS51257">
    <property type="entry name" value="PROKAR_LIPOPROTEIN"/>
    <property type="match status" value="1"/>
</dbReference>
<proteinExistence type="predicted"/>
<accession>A0A1I4PKE7</accession>
<reference evidence="2" key="1">
    <citation type="submission" date="2016-10" db="EMBL/GenBank/DDBJ databases">
        <authorList>
            <person name="Varghese N."/>
            <person name="Submissions S."/>
        </authorList>
    </citation>
    <scope>NUCLEOTIDE SEQUENCE [LARGE SCALE GENOMIC DNA]</scope>
    <source>
        <strain evidence="2">Mob M</strain>
    </source>
</reference>
<keyword evidence="2" id="KW-1185">Reference proteome</keyword>
<dbReference type="EMBL" id="FOUJ01000001">
    <property type="protein sequence ID" value="SFM28281.1"/>
    <property type="molecule type" value="Genomic_DNA"/>
</dbReference>
<sequence length="345" mass="39770">MKRTIMITLLILTILSAGCTEEQNTNTDIPDDVVITHLRYGAFTLPEMAVSELVVNSTSVNLSYYNYAGNLTARYTRPIDETARNELIALFEENAFMEMDELYEPEDGQPMVADTGIVEIAITRDGTTKTVKVDPYAQFYMPDELAEIDEALLELRTYAMTIPEDKAKEIAEEWISNSPTYSFDGSDIELQEYQFNEDNPNEQTLTYSFISTHGGFGNRSDQMVTEVLTDHIIVIDLYKGEVLSAIIDEEWDEMTQRMLDEIIEMQSWEMDCDSTPWHYWYAEGDVRFLKEPTEEELVTTYFSTVYEIEITEFSSVELEDGKCQYTLKIEQRDSGMLEEMGWQEI</sequence>